<dbReference type="AlphaFoldDB" id="A0AAV7SIP3"/>
<accession>A0AAV7SIP3</accession>
<dbReference type="EMBL" id="JANPWB010000008">
    <property type="protein sequence ID" value="KAJ1163951.1"/>
    <property type="molecule type" value="Genomic_DNA"/>
</dbReference>
<reference evidence="1" key="1">
    <citation type="journal article" date="2022" name="bioRxiv">
        <title>Sequencing and chromosome-scale assembly of the giantPleurodeles waltlgenome.</title>
        <authorList>
            <person name="Brown T."/>
            <person name="Elewa A."/>
            <person name="Iarovenko S."/>
            <person name="Subramanian E."/>
            <person name="Araus A.J."/>
            <person name="Petzold A."/>
            <person name="Susuki M."/>
            <person name="Suzuki K.-i.T."/>
            <person name="Hayashi T."/>
            <person name="Toyoda A."/>
            <person name="Oliveira C."/>
            <person name="Osipova E."/>
            <person name="Leigh N.D."/>
            <person name="Simon A."/>
            <person name="Yun M.H."/>
        </authorList>
    </citation>
    <scope>NUCLEOTIDE SEQUENCE</scope>
    <source>
        <strain evidence="1">20211129_DDA</strain>
        <tissue evidence="1">Liver</tissue>
    </source>
</reference>
<dbReference type="Proteomes" id="UP001066276">
    <property type="component" value="Chromosome 4_2"/>
</dbReference>
<protein>
    <submittedName>
        <fullName evidence="1">Uncharacterized protein</fullName>
    </submittedName>
</protein>
<evidence type="ECO:0000313" key="1">
    <source>
        <dbReference type="EMBL" id="KAJ1163951.1"/>
    </source>
</evidence>
<gene>
    <name evidence="1" type="ORF">NDU88_004398</name>
</gene>
<organism evidence="1 2">
    <name type="scientific">Pleurodeles waltl</name>
    <name type="common">Iberian ribbed newt</name>
    <dbReference type="NCBI Taxonomy" id="8319"/>
    <lineage>
        <taxon>Eukaryota</taxon>
        <taxon>Metazoa</taxon>
        <taxon>Chordata</taxon>
        <taxon>Craniata</taxon>
        <taxon>Vertebrata</taxon>
        <taxon>Euteleostomi</taxon>
        <taxon>Amphibia</taxon>
        <taxon>Batrachia</taxon>
        <taxon>Caudata</taxon>
        <taxon>Salamandroidea</taxon>
        <taxon>Salamandridae</taxon>
        <taxon>Pleurodelinae</taxon>
        <taxon>Pleurodeles</taxon>
    </lineage>
</organism>
<keyword evidence="2" id="KW-1185">Reference proteome</keyword>
<comment type="caution">
    <text evidence="1">The sequence shown here is derived from an EMBL/GenBank/DDBJ whole genome shotgun (WGS) entry which is preliminary data.</text>
</comment>
<proteinExistence type="predicted"/>
<evidence type="ECO:0000313" key="2">
    <source>
        <dbReference type="Proteomes" id="UP001066276"/>
    </source>
</evidence>
<name>A0AAV7SIP3_PLEWA</name>
<sequence length="115" mass="12996">MHGASIRSAAFIRIEEERCGKAVSGGEPVEIKNIFADCPSRLPVDDEEKVIDDLQVVACTMLDEKGCIDEQEWKDATGQDQVLQELIRNLGREVAIKLVRPWMIDVELLEEKKIM</sequence>